<dbReference type="GO" id="GO:0016787">
    <property type="term" value="F:hydrolase activity"/>
    <property type="evidence" value="ECO:0007669"/>
    <property type="project" value="UniProtKB-KW"/>
</dbReference>
<evidence type="ECO:0000256" key="6">
    <source>
        <dbReference type="ARBA" id="ARBA00022840"/>
    </source>
</evidence>
<feature type="region of interest" description="Disordered" evidence="10">
    <location>
        <begin position="330"/>
        <end position="384"/>
    </location>
</feature>
<dbReference type="InterPro" id="IPR011331">
    <property type="entry name" value="Ribosomal_eL37/eL43"/>
</dbReference>
<dbReference type="OrthoDB" id="2020972at2759"/>
<dbReference type="CDD" id="cd18793">
    <property type="entry name" value="SF2_C_SNF"/>
    <property type="match status" value="1"/>
</dbReference>
<keyword evidence="4" id="KW-0378">Hydrolase</keyword>
<dbReference type="Pfam" id="PF01780">
    <property type="entry name" value="Ribosomal_L37ae"/>
    <property type="match status" value="1"/>
</dbReference>
<dbReference type="Gene3D" id="3.40.50.10810">
    <property type="entry name" value="Tandem AAA-ATPase domain"/>
    <property type="match status" value="1"/>
</dbReference>
<evidence type="ECO:0000256" key="5">
    <source>
        <dbReference type="ARBA" id="ARBA00022806"/>
    </source>
</evidence>
<feature type="region of interest" description="Disordered" evidence="10">
    <location>
        <begin position="140"/>
        <end position="162"/>
    </location>
</feature>
<dbReference type="GO" id="GO:0003735">
    <property type="term" value="F:structural constituent of ribosome"/>
    <property type="evidence" value="ECO:0007669"/>
    <property type="project" value="InterPro"/>
</dbReference>
<dbReference type="PROSITE" id="PS51194">
    <property type="entry name" value="HELICASE_CTER"/>
    <property type="match status" value="1"/>
</dbReference>
<feature type="region of interest" description="Disordered" evidence="10">
    <location>
        <begin position="29"/>
        <end position="54"/>
    </location>
</feature>
<dbReference type="Gene3D" id="3.40.50.300">
    <property type="entry name" value="P-loop containing nucleotide triphosphate hydrolases"/>
    <property type="match status" value="1"/>
</dbReference>
<evidence type="ECO:0000259" key="12">
    <source>
        <dbReference type="PROSITE" id="PS51194"/>
    </source>
</evidence>
<dbReference type="GO" id="GO:0080188">
    <property type="term" value="P:gene silencing by siRNA-directed DNA methylation"/>
    <property type="evidence" value="ECO:0007669"/>
    <property type="project" value="InterPro"/>
</dbReference>
<dbReference type="GO" id="GO:0006412">
    <property type="term" value="P:translation"/>
    <property type="evidence" value="ECO:0007669"/>
    <property type="project" value="InterPro"/>
</dbReference>
<name>A0A5N6R6P6_9ROSI</name>
<dbReference type="EMBL" id="CM017325">
    <property type="protein sequence ID" value="KAE8055518.1"/>
    <property type="molecule type" value="Genomic_DNA"/>
</dbReference>
<feature type="compositionally biased region" description="Low complexity" evidence="10">
    <location>
        <begin position="202"/>
        <end position="212"/>
    </location>
</feature>
<feature type="region of interest" description="Disordered" evidence="10">
    <location>
        <begin position="192"/>
        <end position="269"/>
    </location>
</feature>
<evidence type="ECO:0008006" key="15">
    <source>
        <dbReference type="Google" id="ProtNLM"/>
    </source>
</evidence>
<dbReference type="GO" id="GO:0004386">
    <property type="term" value="F:helicase activity"/>
    <property type="evidence" value="ECO:0007669"/>
    <property type="project" value="UniProtKB-KW"/>
</dbReference>
<dbReference type="Gene3D" id="2.20.25.30">
    <property type="match status" value="1"/>
</dbReference>
<evidence type="ECO:0000256" key="3">
    <source>
        <dbReference type="ARBA" id="ARBA00022741"/>
    </source>
</evidence>
<evidence type="ECO:0000256" key="8">
    <source>
        <dbReference type="ARBA" id="ARBA00023242"/>
    </source>
</evidence>
<keyword evidence="8" id="KW-0539">Nucleus</keyword>
<evidence type="ECO:0000256" key="1">
    <source>
        <dbReference type="ARBA" id="ARBA00004123"/>
    </source>
</evidence>
<dbReference type="GO" id="GO:0005840">
    <property type="term" value="C:ribosome"/>
    <property type="evidence" value="ECO:0007669"/>
    <property type="project" value="UniProtKB-KW"/>
</dbReference>
<feature type="compositionally biased region" description="Polar residues" evidence="10">
    <location>
        <begin position="34"/>
        <end position="44"/>
    </location>
</feature>
<evidence type="ECO:0000256" key="10">
    <source>
        <dbReference type="SAM" id="MobiDB-lite"/>
    </source>
</evidence>
<dbReference type="InterPro" id="IPR044567">
    <property type="entry name" value="CLSY/DRD1"/>
</dbReference>
<dbReference type="InterPro" id="IPR038718">
    <property type="entry name" value="SNF2-like_sf"/>
</dbReference>
<feature type="domain" description="Helicase ATP-binding" evidence="11">
    <location>
        <begin position="727"/>
        <end position="920"/>
    </location>
</feature>
<dbReference type="InterPro" id="IPR027417">
    <property type="entry name" value="P-loop_NTPase"/>
</dbReference>
<comment type="subcellular location">
    <subcellularLocation>
        <location evidence="1">Nucleus</location>
    </subcellularLocation>
</comment>
<dbReference type="SMART" id="SM00490">
    <property type="entry name" value="HELICc"/>
    <property type="match status" value="1"/>
</dbReference>
<dbReference type="InterPro" id="IPR049730">
    <property type="entry name" value="SNF2/RAD54-like_C"/>
</dbReference>
<dbReference type="Pfam" id="PF00176">
    <property type="entry name" value="SNF2-rel_dom"/>
    <property type="match status" value="1"/>
</dbReference>
<keyword evidence="6" id="KW-0067">ATP-binding</keyword>
<feature type="domain" description="Helicase C-terminal" evidence="12">
    <location>
        <begin position="1053"/>
        <end position="1216"/>
    </location>
</feature>
<feature type="compositionally biased region" description="Acidic residues" evidence="10">
    <location>
        <begin position="354"/>
        <end position="364"/>
    </location>
</feature>
<dbReference type="SUPFAM" id="SSF52540">
    <property type="entry name" value="P-loop containing nucleoside triphosphate hydrolases"/>
    <property type="match status" value="2"/>
</dbReference>
<evidence type="ECO:0000256" key="7">
    <source>
        <dbReference type="ARBA" id="ARBA00022980"/>
    </source>
</evidence>
<comment type="similarity">
    <text evidence="2">Belongs to the eukaryotic ribosomal protein eL43 family.</text>
</comment>
<proteinExistence type="inferred from homology"/>
<dbReference type="InterPro" id="IPR002674">
    <property type="entry name" value="Ribosomal_eL43"/>
</dbReference>
<evidence type="ECO:0000256" key="2">
    <source>
        <dbReference type="ARBA" id="ARBA00008672"/>
    </source>
</evidence>
<dbReference type="InterPro" id="IPR011332">
    <property type="entry name" value="Ribosomal_zn-bd"/>
</dbReference>
<reference evidence="13 14" key="1">
    <citation type="submission" date="2019-06" db="EMBL/GenBank/DDBJ databases">
        <title>A chromosomal-level reference genome of Carpinus fangiana (Coryloideae, Betulaceae).</title>
        <authorList>
            <person name="Yang X."/>
            <person name="Wang Z."/>
            <person name="Zhang L."/>
            <person name="Hao G."/>
            <person name="Liu J."/>
            <person name="Yang Y."/>
        </authorList>
    </citation>
    <scope>NUCLEOTIDE SEQUENCE [LARGE SCALE GENOMIC DNA]</scope>
    <source>
        <strain evidence="13">Cfa_2016G</strain>
        <tissue evidence="13">Leaf</tissue>
    </source>
</reference>
<keyword evidence="5" id="KW-0347">Helicase</keyword>
<evidence type="ECO:0000313" key="13">
    <source>
        <dbReference type="EMBL" id="KAE8055518.1"/>
    </source>
</evidence>
<evidence type="ECO:0000256" key="4">
    <source>
        <dbReference type="ARBA" id="ARBA00022801"/>
    </source>
</evidence>
<keyword evidence="7" id="KW-0689">Ribosomal protein</keyword>
<organism evidence="13 14">
    <name type="scientific">Carpinus fangiana</name>
    <dbReference type="NCBI Taxonomy" id="176857"/>
    <lineage>
        <taxon>Eukaryota</taxon>
        <taxon>Viridiplantae</taxon>
        <taxon>Streptophyta</taxon>
        <taxon>Embryophyta</taxon>
        <taxon>Tracheophyta</taxon>
        <taxon>Spermatophyta</taxon>
        <taxon>Magnoliopsida</taxon>
        <taxon>eudicotyledons</taxon>
        <taxon>Gunneridae</taxon>
        <taxon>Pentapetalae</taxon>
        <taxon>rosids</taxon>
        <taxon>fabids</taxon>
        <taxon>Fagales</taxon>
        <taxon>Betulaceae</taxon>
        <taxon>Carpinus</taxon>
    </lineage>
</organism>
<dbReference type="GO" id="GO:0005524">
    <property type="term" value="F:ATP binding"/>
    <property type="evidence" value="ECO:0007669"/>
    <property type="project" value="UniProtKB-KW"/>
</dbReference>
<dbReference type="GO" id="GO:0005634">
    <property type="term" value="C:nucleus"/>
    <property type="evidence" value="ECO:0007669"/>
    <property type="project" value="UniProtKB-SubCell"/>
</dbReference>
<accession>A0A5N6R6P6</accession>
<evidence type="ECO:0000256" key="9">
    <source>
        <dbReference type="ARBA" id="ARBA00023274"/>
    </source>
</evidence>
<dbReference type="PROSITE" id="PS51192">
    <property type="entry name" value="HELICASE_ATP_BIND_1"/>
    <property type="match status" value="1"/>
</dbReference>
<dbReference type="Proteomes" id="UP000327013">
    <property type="component" value="Chromosome 5"/>
</dbReference>
<dbReference type="SUPFAM" id="SSF57829">
    <property type="entry name" value="Zn-binding ribosomal proteins"/>
    <property type="match status" value="1"/>
</dbReference>
<dbReference type="GO" id="GO:1990904">
    <property type="term" value="C:ribonucleoprotein complex"/>
    <property type="evidence" value="ECO:0007669"/>
    <property type="project" value="UniProtKB-KW"/>
</dbReference>
<feature type="compositionally biased region" description="Basic residues" evidence="10">
    <location>
        <begin position="251"/>
        <end position="264"/>
    </location>
</feature>
<evidence type="ECO:0000259" key="11">
    <source>
        <dbReference type="PROSITE" id="PS51192"/>
    </source>
</evidence>
<dbReference type="SMART" id="SM00487">
    <property type="entry name" value="DEXDc"/>
    <property type="match status" value="1"/>
</dbReference>
<dbReference type="InterPro" id="IPR014001">
    <property type="entry name" value="Helicase_ATP-bd"/>
</dbReference>
<dbReference type="PANTHER" id="PTHR45821:SF5">
    <property type="entry name" value="SNF2 DOMAIN-CONTAINING PROTEIN CLASSY 4"/>
    <property type="match status" value="1"/>
</dbReference>
<sequence length="1330" mass="148333">MIDYSLPVARRTRQGQALIFKQYNEHKKGKENNVAESASSSGHSRANCKIETESETVAVSDSSVEEIGVNGWGEEGSAVGVESMGLKNNQKSNVGFEVMDQVEEEILADSEDDEVVFLGEGAGAERDEGVVCIDVDDEDVLSGEDANDPSCLNSDGGGERDEGVVCIDVDNEDVLSGEDVNDSSGLNSDVCGDYVLVDSDGSETSWESSFGEEGSDDEDYKVDKLESCGESSSYEEASDEEDAEGREMMKRGSRKRGSRKRGRPKGLDLGMKRRKYGLDILFDAENEEDDINDGLYCVAQRTRSHFTAKLRKKKKKIDIGTFSHPLCVDEEQVESSSGHDDSDDIFGSDKSESDYENEDNFSDDETNHGGKKVQKVHVRDEGKLRMATKGKSIHLVKKGDALKILVNSILEKGEVPLEELESCKDDACKDENNSSVAKMALPLKFNFGVEESKPSKKSKDQTEMDELWAELESSKDDACKDENNSSVAKMALPLKFNLGVKESKPSKKSEDQTEIDELWAELVSSKDDACKDENYSSVAKMPLPLKFTFGVEESNPLKKSEDQKEMDELWADFELALICSEIGSAVSAKVEDEDALPPKNDVDRATRCQVGNHEFILDEQVGLRCSFCSYVKMEIKYILPSFGTYPYGKSDRRDPGSEMNHSIFDDLRPQDSGCDSHSVCDRPHAEATVWDIIPGIKNSMYPHQRDGFEFIWKNIAGGIYLDKLKNQTTTSGGSGCIISHAPGTGKTRLTIIFLQTYMKLHPKCRPVILAPPNILLTWEEEFRKWKFDIPFHNLNQPKLSGKEPLSEVMIAYRSKQGGYLNKYVIRSLKIYSWKQNSSILGISYQLFGKLTGTAALFRKDLLEAPGLVVLDEGHIPRNVLSRILKALSNIKTDKRIILSGTPFQNNFDELYNTLCLVRPKFTSIRGKWESLTSPITKGTNDRLKCENLKKVRDMIDPFVHVHKGSILQEKLPGLRDSLVILQPTQLQKSLFGELHQHITRYHLNHFKSDFLNSLISVHPSLLLKCGEEGFPSERDILEGLNHEAGVKTNFLLELIRLSNALNEKVLVFSQYLEPLTFVMDQLKFHFNWTEGNEVLYMDGKQEAKRRQSSINTFNDTTSEARVLLASIRACNEGISLVGASRVVLLDVVWNPSVETQAISRAYRLGQEKVVHVYHLIAAGTNEEDKYCRQVEKDLLSELVFSSSGGSGDQPKISHLVSDDKILEEMFAVKRKAVGIWGCKDSGNVKAGGAYTLKHLSALIFNQNLKCHSVHIIEVEEPVCSSISHLIQLTECGSKQVPGICICIIDKGKLTAKKKGEIEAKAWKHDADDEN</sequence>
<gene>
    <name evidence="13" type="ORF">FH972_012353</name>
</gene>
<keyword evidence="3" id="KW-0547">Nucleotide-binding</keyword>
<evidence type="ECO:0000313" key="14">
    <source>
        <dbReference type="Proteomes" id="UP000327013"/>
    </source>
</evidence>
<keyword evidence="14" id="KW-1185">Reference proteome</keyword>
<dbReference type="InterPro" id="IPR000330">
    <property type="entry name" value="SNF2_N"/>
</dbReference>
<dbReference type="InterPro" id="IPR001650">
    <property type="entry name" value="Helicase_C-like"/>
</dbReference>
<keyword evidence="9" id="KW-0687">Ribonucleoprotein</keyword>
<protein>
    <recommendedName>
        <fullName evidence="15">Helicase ATP-binding domain-containing protein</fullName>
    </recommendedName>
</protein>
<dbReference type="Pfam" id="PF00271">
    <property type="entry name" value="Helicase_C"/>
    <property type="match status" value="1"/>
</dbReference>
<dbReference type="PANTHER" id="PTHR45821">
    <property type="entry name" value="SNF2 DOMAIN-CONTAINING PROTEIN CLASSY 2-RELATED"/>
    <property type="match status" value="1"/>
</dbReference>